<protein>
    <recommendedName>
        <fullName evidence="7">Sulfatase N-terminal domain-containing protein</fullName>
    </recommendedName>
</protein>
<dbReference type="InterPro" id="IPR047115">
    <property type="entry name" value="ARSB"/>
</dbReference>
<evidence type="ECO:0000259" key="7">
    <source>
        <dbReference type="Pfam" id="PF00884"/>
    </source>
</evidence>
<comment type="similarity">
    <text evidence="2">Belongs to the sulfatase family.</text>
</comment>
<evidence type="ECO:0000256" key="6">
    <source>
        <dbReference type="SAM" id="SignalP"/>
    </source>
</evidence>
<dbReference type="InterPro" id="IPR017850">
    <property type="entry name" value="Alkaline_phosphatase_core_sf"/>
</dbReference>
<dbReference type="OrthoDB" id="103349at2759"/>
<feature type="domain" description="Sulfatase N-terminal" evidence="7">
    <location>
        <begin position="23"/>
        <end position="80"/>
    </location>
</feature>
<dbReference type="AlphaFoldDB" id="A0A2T7NB64"/>
<dbReference type="GO" id="GO:0046872">
    <property type="term" value="F:metal ion binding"/>
    <property type="evidence" value="ECO:0007669"/>
    <property type="project" value="UniProtKB-KW"/>
</dbReference>
<keyword evidence="5" id="KW-0325">Glycoprotein</keyword>
<evidence type="ECO:0000256" key="2">
    <source>
        <dbReference type="ARBA" id="ARBA00008779"/>
    </source>
</evidence>
<sequence>MAARSLLVLLACVMAREAMCQQPNIIIFLADDVGWADLQRHDQQMRTPNIERLARDGMFLNQSYVLPTCAPTRSALLTSRCVQASAAGDGHFVWMVSRCGTPCGPHHRVRELRWCTTLTTRVTDMPIREGDWKLCKGRPGRKYLGWYPPASMPGLAWEEVKRQDVPEWQLFNIAVDPEERHNVYNAPENQAIVSRMKQLMENYKRRLRPFRRARKEPRGKAKNFGGVETPGWCQLEMVQKLPSRLYIREDFEGRVAVVLSVVFKIVVKSLRYHNSHVSARLDSEVEIDTNHVRARLDSKVSTRYFKLLITITEVTGGVDNISHIVFPTEDEMKTSSLLLDYTLYNIEHLTYTDALDGSREWPRDGHDYRDSVINYLTSPLSLSTSTDITAVLYGQQQSIWTS</sequence>
<feature type="signal peptide" evidence="6">
    <location>
        <begin position="1"/>
        <end position="20"/>
    </location>
</feature>
<comment type="cofactor">
    <cofactor evidence="1">
        <name>Ca(2+)</name>
        <dbReference type="ChEBI" id="CHEBI:29108"/>
    </cofactor>
</comment>
<gene>
    <name evidence="8" type="ORF">C0Q70_20957</name>
</gene>
<keyword evidence="6" id="KW-0732">Signal</keyword>
<evidence type="ECO:0000313" key="9">
    <source>
        <dbReference type="Proteomes" id="UP000245119"/>
    </source>
</evidence>
<reference evidence="8 9" key="1">
    <citation type="submission" date="2018-04" db="EMBL/GenBank/DDBJ databases">
        <title>The genome of golden apple snail Pomacea canaliculata provides insight into stress tolerance and invasive adaptation.</title>
        <authorList>
            <person name="Liu C."/>
            <person name="Liu B."/>
            <person name="Ren Y."/>
            <person name="Zhang Y."/>
            <person name="Wang H."/>
            <person name="Li S."/>
            <person name="Jiang F."/>
            <person name="Yin L."/>
            <person name="Zhang G."/>
            <person name="Qian W."/>
            <person name="Fan W."/>
        </authorList>
    </citation>
    <scope>NUCLEOTIDE SEQUENCE [LARGE SCALE GENOMIC DNA]</scope>
    <source>
        <strain evidence="8">SZHN2017</strain>
        <tissue evidence="8">Muscle</tissue>
    </source>
</reference>
<dbReference type="GO" id="GO:0008484">
    <property type="term" value="F:sulfuric ester hydrolase activity"/>
    <property type="evidence" value="ECO:0007669"/>
    <property type="project" value="InterPro"/>
</dbReference>
<proteinExistence type="inferred from homology"/>
<dbReference type="SUPFAM" id="SSF53649">
    <property type="entry name" value="Alkaline phosphatase-like"/>
    <property type="match status" value="2"/>
</dbReference>
<evidence type="ECO:0000256" key="3">
    <source>
        <dbReference type="ARBA" id="ARBA00022723"/>
    </source>
</evidence>
<keyword evidence="3" id="KW-0479">Metal-binding</keyword>
<dbReference type="Gene3D" id="3.30.1120.10">
    <property type="match status" value="1"/>
</dbReference>
<dbReference type="InterPro" id="IPR000917">
    <property type="entry name" value="Sulfatase_N"/>
</dbReference>
<comment type="caution">
    <text evidence="8">The sequence shown here is derived from an EMBL/GenBank/DDBJ whole genome shotgun (WGS) entry which is preliminary data.</text>
</comment>
<organism evidence="8 9">
    <name type="scientific">Pomacea canaliculata</name>
    <name type="common">Golden apple snail</name>
    <dbReference type="NCBI Taxonomy" id="400727"/>
    <lineage>
        <taxon>Eukaryota</taxon>
        <taxon>Metazoa</taxon>
        <taxon>Spiralia</taxon>
        <taxon>Lophotrochozoa</taxon>
        <taxon>Mollusca</taxon>
        <taxon>Gastropoda</taxon>
        <taxon>Caenogastropoda</taxon>
        <taxon>Architaenioglossa</taxon>
        <taxon>Ampullarioidea</taxon>
        <taxon>Ampullariidae</taxon>
        <taxon>Pomacea</taxon>
    </lineage>
</organism>
<keyword evidence="4" id="KW-0106">Calcium</keyword>
<evidence type="ECO:0000313" key="8">
    <source>
        <dbReference type="EMBL" id="PVD18408.1"/>
    </source>
</evidence>
<evidence type="ECO:0000256" key="1">
    <source>
        <dbReference type="ARBA" id="ARBA00001913"/>
    </source>
</evidence>
<accession>A0A2T7NB64</accession>
<dbReference type="PANTHER" id="PTHR10342:SF273">
    <property type="entry name" value="RE14504P"/>
    <property type="match status" value="1"/>
</dbReference>
<feature type="chain" id="PRO_5015750345" description="Sulfatase N-terminal domain-containing protein" evidence="6">
    <location>
        <begin position="21"/>
        <end position="402"/>
    </location>
</feature>
<name>A0A2T7NB64_POMCA</name>
<keyword evidence="9" id="KW-1185">Reference proteome</keyword>
<dbReference type="EMBL" id="PZQS01000014">
    <property type="protein sequence ID" value="PVD18408.1"/>
    <property type="molecule type" value="Genomic_DNA"/>
</dbReference>
<dbReference type="Gene3D" id="3.40.720.10">
    <property type="entry name" value="Alkaline Phosphatase, subunit A"/>
    <property type="match status" value="1"/>
</dbReference>
<evidence type="ECO:0000256" key="5">
    <source>
        <dbReference type="ARBA" id="ARBA00023180"/>
    </source>
</evidence>
<evidence type="ECO:0000256" key="4">
    <source>
        <dbReference type="ARBA" id="ARBA00022837"/>
    </source>
</evidence>
<dbReference type="PANTHER" id="PTHR10342">
    <property type="entry name" value="ARYLSULFATASE"/>
    <property type="match status" value="1"/>
</dbReference>
<dbReference type="Pfam" id="PF00884">
    <property type="entry name" value="Sulfatase"/>
    <property type="match status" value="1"/>
</dbReference>
<dbReference type="Proteomes" id="UP000245119">
    <property type="component" value="Linkage Group LG14"/>
</dbReference>